<gene>
    <name evidence="3" type="ORF">GM676_01775</name>
</gene>
<organism evidence="3 4">
    <name type="scientific">Duganella radicis</name>
    <dbReference type="NCBI Taxonomy" id="551988"/>
    <lineage>
        <taxon>Bacteria</taxon>
        <taxon>Pseudomonadati</taxon>
        <taxon>Pseudomonadota</taxon>
        <taxon>Betaproteobacteria</taxon>
        <taxon>Burkholderiales</taxon>
        <taxon>Oxalobacteraceae</taxon>
        <taxon>Telluria group</taxon>
        <taxon>Duganella</taxon>
    </lineage>
</organism>
<protein>
    <submittedName>
        <fullName evidence="3">DUF4157 domain-containing protein</fullName>
    </submittedName>
</protein>
<dbReference type="Proteomes" id="UP000475582">
    <property type="component" value="Unassembled WGS sequence"/>
</dbReference>
<dbReference type="Pfam" id="PF13699">
    <property type="entry name" value="eCIS_core"/>
    <property type="match status" value="1"/>
</dbReference>
<feature type="region of interest" description="Disordered" evidence="1">
    <location>
        <begin position="1"/>
        <end position="35"/>
    </location>
</feature>
<dbReference type="InterPro" id="IPR025295">
    <property type="entry name" value="eCIS_core_dom"/>
</dbReference>
<evidence type="ECO:0000313" key="4">
    <source>
        <dbReference type="Proteomes" id="UP000475582"/>
    </source>
</evidence>
<evidence type="ECO:0000313" key="3">
    <source>
        <dbReference type="EMBL" id="MTV36310.1"/>
    </source>
</evidence>
<comment type="caution">
    <text evidence="3">The sequence shown here is derived from an EMBL/GenBank/DDBJ whole genome shotgun (WGS) entry which is preliminary data.</text>
</comment>
<name>A0A6L6PBG0_9BURK</name>
<feature type="domain" description="eCIS core" evidence="2">
    <location>
        <begin position="69"/>
        <end position="134"/>
    </location>
</feature>
<proteinExistence type="predicted"/>
<reference evidence="3 4" key="1">
    <citation type="submission" date="2019-11" db="EMBL/GenBank/DDBJ databases">
        <title>Type strains purchased from KCTC, JCM and DSMZ.</title>
        <authorList>
            <person name="Lu H."/>
        </authorList>
    </citation>
    <scope>NUCLEOTIDE SEQUENCE [LARGE SCALE GENOMIC DNA]</scope>
    <source>
        <strain evidence="3 4">KCTC 22382</strain>
    </source>
</reference>
<dbReference type="AlphaFoldDB" id="A0A6L6PBG0"/>
<accession>A0A6L6PBG0</accession>
<evidence type="ECO:0000256" key="1">
    <source>
        <dbReference type="SAM" id="MobiDB-lite"/>
    </source>
</evidence>
<feature type="region of interest" description="Disordered" evidence="1">
    <location>
        <begin position="247"/>
        <end position="284"/>
    </location>
</feature>
<dbReference type="EMBL" id="WNKY01000001">
    <property type="protein sequence ID" value="MTV36310.1"/>
    <property type="molecule type" value="Genomic_DNA"/>
</dbReference>
<dbReference type="OrthoDB" id="292792at2"/>
<keyword evidence="4" id="KW-1185">Reference proteome</keyword>
<evidence type="ECO:0000259" key="2">
    <source>
        <dbReference type="Pfam" id="PF13699"/>
    </source>
</evidence>
<sequence length="284" mass="31609">MVSNSSMAAQLKERADLMAGRGNDPAVQRVEDEELLQGKFEPVQRMEEDELLQGKFAAQLKEKSNNTGMPNQLKAGIESLSGMSMDHVKVHYNSDKPAQLNAHAYAQGSEIHMAPGQEQHLPHEAWHVVQQMQGRVQPTTAVGGMQVNDNSALENEATYMGNQALQRKVDPAPNLSVAATSAGTAPIQRQLIGTVNVFVDGAGYPVWTQEDETWHMTMKDTKRWHITKSDRSMSYWFIVDAGTVTSTKPTKKEYGGHKEKHAPSTTRCRKSRNLLRRISQRSSK</sequence>
<feature type="compositionally biased region" description="Basic residues" evidence="1">
    <location>
        <begin position="267"/>
        <end position="284"/>
    </location>
</feature>